<sequence length="152" mass="16934">MFRRSGAQLEFLLAHPGGPFFVNKDAGAWTIPKGEAAPDEDLLTRARIEFEEEVGIAPASDCWIELGSIKQKGGKTVHAWAFEGDLPEGFVVTSNEFEIEWPPRSGRRARFPEVDQACFFDEPTAREKLKAAQLPLIDRLREHLAAEADRAA</sequence>
<accession>A0A6J4ILM2</accession>
<dbReference type="CDD" id="cd04662">
    <property type="entry name" value="NUDIX_Hydrolase"/>
    <property type="match status" value="1"/>
</dbReference>
<name>A0A6J4ILM2_9BACT</name>
<evidence type="ECO:0000313" key="2">
    <source>
        <dbReference type="EMBL" id="CAA9253673.1"/>
    </source>
</evidence>
<dbReference type="AlphaFoldDB" id="A0A6J4ILM2"/>
<dbReference type="SUPFAM" id="SSF55811">
    <property type="entry name" value="Nudix"/>
    <property type="match status" value="1"/>
</dbReference>
<feature type="domain" description="Nudix hydrolase" evidence="1">
    <location>
        <begin position="1"/>
        <end position="142"/>
    </location>
</feature>
<proteinExistence type="predicted"/>
<dbReference type="InterPro" id="IPR015797">
    <property type="entry name" value="NUDIX_hydrolase-like_dom_sf"/>
</dbReference>
<organism evidence="2">
    <name type="scientific">uncultured Chthoniobacterales bacterium</name>
    <dbReference type="NCBI Taxonomy" id="1836801"/>
    <lineage>
        <taxon>Bacteria</taxon>
        <taxon>Pseudomonadati</taxon>
        <taxon>Verrucomicrobiota</taxon>
        <taxon>Spartobacteria</taxon>
        <taxon>Chthoniobacterales</taxon>
        <taxon>environmental samples</taxon>
    </lineage>
</organism>
<reference evidence="2" key="1">
    <citation type="submission" date="2020-02" db="EMBL/GenBank/DDBJ databases">
        <authorList>
            <person name="Meier V. D."/>
        </authorList>
    </citation>
    <scope>NUCLEOTIDE SEQUENCE</scope>
    <source>
        <strain evidence="2">AVDCRST_MAG42</strain>
    </source>
</reference>
<gene>
    <name evidence="2" type="ORF">AVDCRST_MAG42-2371</name>
</gene>
<dbReference type="PROSITE" id="PS51462">
    <property type="entry name" value="NUDIX"/>
    <property type="match status" value="1"/>
</dbReference>
<dbReference type="InterPro" id="IPR000086">
    <property type="entry name" value="NUDIX_hydrolase_dom"/>
</dbReference>
<protein>
    <recommendedName>
        <fullName evidence="1">Nudix hydrolase domain-containing protein</fullName>
    </recommendedName>
</protein>
<dbReference type="EMBL" id="CADCTA010000084">
    <property type="protein sequence ID" value="CAA9253673.1"/>
    <property type="molecule type" value="Genomic_DNA"/>
</dbReference>
<dbReference type="Gene3D" id="3.90.79.10">
    <property type="entry name" value="Nucleoside Triphosphate Pyrophosphohydrolase"/>
    <property type="match status" value="1"/>
</dbReference>
<evidence type="ECO:0000259" key="1">
    <source>
        <dbReference type="PROSITE" id="PS51462"/>
    </source>
</evidence>